<evidence type="ECO:0000256" key="6">
    <source>
        <dbReference type="ARBA" id="ARBA00023128"/>
    </source>
</evidence>
<dbReference type="OrthoDB" id="688470at2759"/>
<comment type="subcellular location">
    <subcellularLocation>
        <location evidence="1">Mitochondrion inner membrane</location>
        <topology evidence="1">Multi-pass membrane protein</topology>
    </subcellularLocation>
</comment>
<organism evidence="8 9">
    <name type="scientific">Eragrostis curvula</name>
    <name type="common">weeping love grass</name>
    <dbReference type="NCBI Taxonomy" id="38414"/>
    <lineage>
        <taxon>Eukaryota</taxon>
        <taxon>Viridiplantae</taxon>
        <taxon>Streptophyta</taxon>
        <taxon>Embryophyta</taxon>
        <taxon>Tracheophyta</taxon>
        <taxon>Spermatophyta</taxon>
        <taxon>Magnoliopsida</taxon>
        <taxon>Liliopsida</taxon>
        <taxon>Poales</taxon>
        <taxon>Poaceae</taxon>
        <taxon>PACMAD clade</taxon>
        <taxon>Chloridoideae</taxon>
        <taxon>Eragrostideae</taxon>
        <taxon>Eragrostidinae</taxon>
        <taxon>Eragrostis</taxon>
    </lineage>
</organism>
<name>A0A5J9T708_9POAL</name>
<dbReference type="Gramene" id="TVU06321">
    <property type="protein sequence ID" value="TVU06321"/>
    <property type="gene ID" value="EJB05_49529"/>
</dbReference>
<dbReference type="PANTHER" id="PTHR10485:SF13">
    <property type="match status" value="1"/>
</dbReference>
<feature type="non-terminal residue" evidence="8">
    <location>
        <position position="1"/>
    </location>
</feature>
<sequence length="187" mass="19927">MPICREVPVFHYRLIDYVGTSFLFGAGGASVFHVVNGLSNLPDGGCLGGAVRAVGTNVTRVAGRYGAFGALLCCFQTTVSRARRRDEDHWDYIVGATAASGLFVARHGPTVAACAALVGATYATGFIAIEVWLSRLTASRQTQRYRPLRVPVAVITEGEKGRLEGHQFLLYGDKSEVTPEDVSGGSC</sequence>
<dbReference type="GO" id="GO:0005744">
    <property type="term" value="C:TIM23 mitochondrial import inner membrane translocase complex"/>
    <property type="evidence" value="ECO:0007669"/>
    <property type="project" value="TreeGrafter"/>
</dbReference>
<proteinExistence type="inferred from homology"/>
<evidence type="ECO:0000256" key="3">
    <source>
        <dbReference type="ARBA" id="ARBA00022692"/>
    </source>
</evidence>
<dbReference type="Proteomes" id="UP000324897">
    <property type="component" value="Unassembled WGS sequence"/>
</dbReference>
<keyword evidence="5" id="KW-1133">Transmembrane helix</keyword>
<comment type="similarity">
    <text evidence="2">Belongs to the Tim17/Tim22/Tim23 family.</text>
</comment>
<keyword evidence="7" id="KW-0472">Membrane</keyword>
<comment type="caution">
    <text evidence="8">The sequence shown here is derived from an EMBL/GenBank/DDBJ whole genome shotgun (WGS) entry which is preliminary data.</text>
</comment>
<dbReference type="GO" id="GO:0008320">
    <property type="term" value="F:protein transmembrane transporter activity"/>
    <property type="evidence" value="ECO:0007669"/>
    <property type="project" value="TreeGrafter"/>
</dbReference>
<evidence type="ECO:0000256" key="1">
    <source>
        <dbReference type="ARBA" id="ARBA00004448"/>
    </source>
</evidence>
<evidence type="ECO:0000313" key="8">
    <source>
        <dbReference type="EMBL" id="TVU06321.1"/>
    </source>
</evidence>
<evidence type="ECO:0000313" key="9">
    <source>
        <dbReference type="Proteomes" id="UP000324897"/>
    </source>
</evidence>
<dbReference type="Pfam" id="PF02466">
    <property type="entry name" value="Tim17"/>
    <property type="match status" value="1"/>
</dbReference>
<evidence type="ECO:0000256" key="5">
    <source>
        <dbReference type="ARBA" id="ARBA00022989"/>
    </source>
</evidence>
<dbReference type="GO" id="GO:0030150">
    <property type="term" value="P:protein import into mitochondrial matrix"/>
    <property type="evidence" value="ECO:0007669"/>
    <property type="project" value="TreeGrafter"/>
</dbReference>
<gene>
    <name evidence="8" type="ORF">EJB05_49529</name>
</gene>
<dbReference type="PANTHER" id="PTHR10485">
    <property type="entry name" value="MITOCHONDRIAL IMPORT INNER MEMBRANE TRANSLOCASE SUBUNIT TIM-17"/>
    <property type="match status" value="1"/>
</dbReference>
<keyword evidence="6" id="KW-0496">Mitochondrion</keyword>
<evidence type="ECO:0000256" key="4">
    <source>
        <dbReference type="ARBA" id="ARBA00022792"/>
    </source>
</evidence>
<keyword evidence="3" id="KW-0812">Transmembrane</keyword>
<evidence type="ECO:0000256" key="2">
    <source>
        <dbReference type="ARBA" id="ARBA00008444"/>
    </source>
</evidence>
<dbReference type="EMBL" id="RWGY01000051">
    <property type="protein sequence ID" value="TVU06321.1"/>
    <property type="molecule type" value="Genomic_DNA"/>
</dbReference>
<reference evidence="8 9" key="1">
    <citation type="journal article" date="2019" name="Sci. Rep.">
        <title>A high-quality genome of Eragrostis curvula grass provides insights into Poaceae evolution and supports new strategies to enhance forage quality.</title>
        <authorList>
            <person name="Carballo J."/>
            <person name="Santos B.A.C.M."/>
            <person name="Zappacosta D."/>
            <person name="Garbus I."/>
            <person name="Selva J.P."/>
            <person name="Gallo C.A."/>
            <person name="Diaz A."/>
            <person name="Albertini E."/>
            <person name="Caccamo M."/>
            <person name="Echenique V."/>
        </authorList>
    </citation>
    <scope>NUCLEOTIDE SEQUENCE [LARGE SCALE GENOMIC DNA]</scope>
    <source>
        <strain evidence="9">cv. Victoria</strain>
        <tissue evidence="8">Leaf</tissue>
    </source>
</reference>
<evidence type="ECO:0000256" key="7">
    <source>
        <dbReference type="ARBA" id="ARBA00023136"/>
    </source>
</evidence>
<accession>A0A5J9T708</accession>
<protein>
    <submittedName>
        <fullName evidence="8">Uncharacterized protein</fullName>
    </submittedName>
</protein>
<keyword evidence="9" id="KW-1185">Reference proteome</keyword>
<keyword evidence="4" id="KW-0999">Mitochondrion inner membrane</keyword>
<dbReference type="AlphaFoldDB" id="A0A5J9T708"/>